<dbReference type="Pfam" id="PF00050">
    <property type="entry name" value="Kazal_1"/>
    <property type="match status" value="1"/>
</dbReference>
<feature type="domain" description="Kazal-like" evidence="2">
    <location>
        <begin position="15"/>
        <end position="52"/>
    </location>
</feature>
<dbReference type="Pfam" id="PF07648">
    <property type="entry name" value="Kazal_2"/>
    <property type="match status" value="1"/>
</dbReference>
<dbReference type="GO" id="GO:0004867">
    <property type="term" value="F:serine-type endopeptidase inhibitor activity"/>
    <property type="evidence" value="ECO:0007669"/>
    <property type="project" value="UniProtKB-KW"/>
</dbReference>
<evidence type="ECO:0000313" key="3">
    <source>
        <dbReference type="Proteomes" id="UP000695000"/>
    </source>
</evidence>
<feature type="domain" description="Kazal-like" evidence="2">
    <location>
        <begin position="59"/>
        <end position="115"/>
    </location>
</feature>
<dbReference type="Proteomes" id="UP000695000">
    <property type="component" value="Unplaced"/>
</dbReference>
<feature type="signal peptide" evidence="1">
    <location>
        <begin position="1"/>
        <end position="17"/>
    </location>
</feature>
<evidence type="ECO:0000259" key="2">
    <source>
        <dbReference type="PROSITE" id="PS51465"/>
    </source>
</evidence>
<keyword evidence="1" id="KW-0732">Signal</keyword>
<dbReference type="PANTHER" id="PTHR21131">
    <property type="entry name" value="SERINE-TYPE ENDOPEPTIDASE INHIBITOR"/>
    <property type="match status" value="1"/>
</dbReference>
<gene>
    <name evidence="4" type="primary">LOC108563944</name>
</gene>
<dbReference type="InterPro" id="IPR053265">
    <property type="entry name" value="Serpin"/>
</dbReference>
<dbReference type="RefSeq" id="XP_017778278.1">
    <property type="nucleotide sequence ID" value="XM_017922789.1"/>
</dbReference>
<dbReference type="GeneID" id="108563944"/>
<organism evidence="3 4">
    <name type="scientific">Nicrophorus vespilloides</name>
    <name type="common">Boreal carrion beetle</name>
    <dbReference type="NCBI Taxonomy" id="110193"/>
    <lineage>
        <taxon>Eukaryota</taxon>
        <taxon>Metazoa</taxon>
        <taxon>Ecdysozoa</taxon>
        <taxon>Arthropoda</taxon>
        <taxon>Hexapoda</taxon>
        <taxon>Insecta</taxon>
        <taxon>Pterygota</taxon>
        <taxon>Neoptera</taxon>
        <taxon>Endopterygota</taxon>
        <taxon>Coleoptera</taxon>
        <taxon>Polyphaga</taxon>
        <taxon>Staphyliniformia</taxon>
        <taxon>Silphidae</taxon>
        <taxon>Nicrophorinae</taxon>
        <taxon>Nicrophorus</taxon>
    </lineage>
</organism>
<proteinExistence type="predicted"/>
<dbReference type="SMART" id="SM00280">
    <property type="entry name" value="KAZAL"/>
    <property type="match status" value="2"/>
</dbReference>
<accession>A0ABM1MUM8</accession>
<dbReference type="PROSITE" id="PS00282">
    <property type="entry name" value="KAZAL_1"/>
    <property type="match status" value="1"/>
</dbReference>
<name>A0ABM1MUM8_NICVS</name>
<reference evidence="4" key="1">
    <citation type="submission" date="2025-08" db="UniProtKB">
        <authorList>
            <consortium name="RefSeq"/>
        </authorList>
    </citation>
    <scope>IDENTIFICATION</scope>
    <source>
        <tissue evidence="4">Whole Larva</tissue>
    </source>
</reference>
<dbReference type="PANTHER" id="PTHR21131:SF0">
    <property type="entry name" value="GEO10195P1-RELATED"/>
    <property type="match status" value="1"/>
</dbReference>
<evidence type="ECO:0000256" key="1">
    <source>
        <dbReference type="SAM" id="SignalP"/>
    </source>
</evidence>
<evidence type="ECO:0000313" key="4">
    <source>
        <dbReference type="RefSeq" id="XP_017778278.1"/>
    </source>
</evidence>
<keyword evidence="3" id="KW-1185">Reference proteome</keyword>
<dbReference type="Gene3D" id="3.30.60.30">
    <property type="match status" value="2"/>
</dbReference>
<protein>
    <submittedName>
        <fullName evidence="4">Serine protease inhibitor dipetalogastin-like</fullName>
    </submittedName>
</protein>
<keyword evidence="4" id="KW-0722">Serine protease inhibitor</keyword>
<dbReference type="InterPro" id="IPR036058">
    <property type="entry name" value="Kazal_dom_sf"/>
</dbReference>
<dbReference type="SUPFAM" id="SSF100895">
    <property type="entry name" value="Kazal-type serine protease inhibitors"/>
    <property type="match status" value="2"/>
</dbReference>
<keyword evidence="4" id="KW-0646">Protease inhibitor</keyword>
<sequence length="115" mass="12202">MKATLVVFFAVLAVAFGYMPCGCEYPKDFDETVCGSDGRSYANLCVLECAQKTIAGLSKVSDGSCDGSSEAVCFCNRTLMPVCASDGKTYVNPCEVECRAVDNPDLKVVALGKCE</sequence>
<dbReference type="PROSITE" id="PS51465">
    <property type="entry name" value="KAZAL_2"/>
    <property type="match status" value="2"/>
</dbReference>
<dbReference type="InterPro" id="IPR002350">
    <property type="entry name" value="Kazal_dom"/>
</dbReference>
<dbReference type="CDD" id="cd00104">
    <property type="entry name" value="KAZAL_FS"/>
    <property type="match status" value="2"/>
</dbReference>
<feature type="chain" id="PRO_5046333949" evidence="1">
    <location>
        <begin position="18"/>
        <end position="115"/>
    </location>
</feature>